<dbReference type="InterPro" id="IPR012349">
    <property type="entry name" value="Split_barrel_FMN-bd"/>
</dbReference>
<dbReference type="GO" id="GO:0016646">
    <property type="term" value="F:oxidoreductase activity, acting on the CH-NH group of donors, NAD or NADP as acceptor"/>
    <property type="evidence" value="ECO:0007669"/>
    <property type="project" value="UniProtKB-ARBA"/>
</dbReference>
<dbReference type="Pfam" id="PF01613">
    <property type="entry name" value="Flavin_Reduct"/>
    <property type="match status" value="1"/>
</dbReference>
<dbReference type="AlphaFoldDB" id="A0A095ZAG1"/>
<evidence type="ECO:0000259" key="1">
    <source>
        <dbReference type="SMART" id="SM00903"/>
    </source>
</evidence>
<sequence>MRTQRFHSYTPAEGHGLAHDPLNAIVGPRPIAWVGTRSVSGILNLAPFSFFNLFSYEPPVLIFSAVGSKKDTIVNVQETGEFTWNIVTRELAEQMNLSCIEEPVDEFAFAKLSPLTGEVVAAPCVAESPISMECKVLSCEQLRDLDGVLRPTWVVMAQVVRVHIEHELIDEAGVFQAKRLRRVLRAGGPADYYEITEDTLFRMPRPRRG</sequence>
<dbReference type="eggNOG" id="COG1853">
    <property type="taxonomic scope" value="Bacteria"/>
</dbReference>
<dbReference type="PANTHER" id="PTHR43812:SF2">
    <property type="entry name" value="FLAVIN REDUCTASE LIKE DOMAIN-CONTAINING PROTEIN"/>
    <property type="match status" value="1"/>
</dbReference>
<dbReference type="PANTHER" id="PTHR43812">
    <property type="entry name" value="BLR2425 PROTEIN"/>
    <property type="match status" value="1"/>
</dbReference>
<evidence type="ECO:0000313" key="2">
    <source>
        <dbReference type="EMBL" id="KGF31286.1"/>
    </source>
</evidence>
<proteinExistence type="predicted"/>
<dbReference type="OrthoDB" id="5946411at2"/>
<dbReference type="SUPFAM" id="SSF50475">
    <property type="entry name" value="FMN-binding split barrel"/>
    <property type="match status" value="1"/>
</dbReference>
<dbReference type="Gene3D" id="2.30.110.10">
    <property type="entry name" value="Electron Transport, Fmn-binding Protein, Chain A"/>
    <property type="match status" value="1"/>
</dbReference>
<evidence type="ECO:0000313" key="3">
    <source>
        <dbReference type="Proteomes" id="UP000029629"/>
    </source>
</evidence>
<organism evidence="2 3">
    <name type="scientific">Oligella urethralis DNF00040</name>
    <dbReference type="NCBI Taxonomy" id="1401065"/>
    <lineage>
        <taxon>Bacteria</taxon>
        <taxon>Pseudomonadati</taxon>
        <taxon>Pseudomonadota</taxon>
        <taxon>Betaproteobacteria</taxon>
        <taxon>Burkholderiales</taxon>
        <taxon>Alcaligenaceae</taxon>
        <taxon>Oligella</taxon>
    </lineage>
</organism>
<dbReference type="GO" id="GO:0010181">
    <property type="term" value="F:FMN binding"/>
    <property type="evidence" value="ECO:0007669"/>
    <property type="project" value="InterPro"/>
</dbReference>
<dbReference type="Proteomes" id="UP000029629">
    <property type="component" value="Unassembled WGS sequence"/>
</dbReference>
<dbReference type="InterPro" id="IPR002563">
    <property type="entry name" value="Flavin_Rdtase-like_dom"/>
</dbReference>
<dbReference type="EMBL" id="JRNI01000015">
    <property type="protein sequence ID" value="KGF31286.1"/>
    <property type="molecule type" value="Genomic_DNA"/>
</dbReference>
<gene>
    <name evidence="2" type="ORF">HMPREF2130_04020</name>
</gene>
<dbReference type="RefSeq" id="WP_036558343.1">
    <property type="nucleotide sequence ID" value="NZ_JRNI01000015.1"/>
</dbReference>
<accession>A0A095ZAG1</accession>
<reference evidence="2 3" key="1">
    <citation type="submission" date="2014-07" db="EMBL/GenBank/DDBJ databases">
        <authorList>
            <person name="McCorrison J."/>
            <person name="Sanka R."/>
            <person name="Torralba M."/>
            <person name="Gillis M."/>
            <person name="Haft D.H."/>
            <person name="Methe B."/>
            <person name="Sutton G."/>
            <person name="Nelson K.E."/>
        </authorList>
    </citation>
    <scope>NUCLEOTIDE SEQUENCE [LARGE SCALE GENOMIC DNA]</scope>
    <source>
        <strain evidence="2 3">DNF00040</strain>
    </source>
</reference>
<comment type="caution">
    <text evidence="2">The sequence shown here is derived from an EMBL/GenBank/DDBJ whole genome shotgun (WGS) entry which is preliminary data.</text>
</comment>
<dbReference type="SMART" id="SM00903">
    <property type="entry name" value="Flavin_Reduct"/>
    <property type="match status" value="1"/>
</dbReference>
<keyword evidence="3" id="KW-1185">Reference proteome</keyword>
<protein>
    <submittedName>
        <fullName evidence="2">Asp/Glu/hydantoin racemase</fullName>
    </submittedName>
</protein>
<feature type="domain" description="Flavin reductase like" evidence="1">
    <location>
        <begin position="26"/>
        <end position="182"/>
    </location>
</feature>
<name>A0A095ZAG1_9BURK</name>